<reference evidence="7" key="1">
    <citation type="submission" date="2018-03" db="EMBL/GenBank/DDBJ databases">
        <authorList>
            <person name="Guldener U."/>
        </authorList>
    </citation>
    <scope>NUCLEOTIDE SEQUENCE</scope>
</reference>
<proteinExistence type="inferred from homology"/>
<keyword evidence="8" id="KW-1185">Reference proteome</keyword>
<dbReference type="InterPro" id="IPR001362">
    <property type="entry name" value="Glyco_hydro_32"/>
</dbReference>
<dbReference type="GO" id="GO:0004575">
    <property type="term" value="F:sucrose alpha-glucosidase activity"/>
    <property type="evidence" value="ECO:0007669"/>
    <property type="project" value="TreeGrafter"/>
</dbReference>
<evidence type="ECO:0000313" key="7">
    <source>
        <dbReference type="EMBL" id="SPO05071.1"/>
    </source>
</evidence>
<dbReference type="SUPFAM" id="SSF75005">
    <property type="entry name" value="Arabinanase/levansucrase/invertase"/>
    <property type="match status" value="1"/>
</dbReference>
<accession>A0AAE8SXQ2</accession>
<dbReference type="InterPro" id="IPR013320">
    <property type="entry name" value="ConA-like_dom_sf"/>
</dbReference>
<keyword evidence="2 4" id="KW-0378">Hydrolase</keyword>
<evidence type="ECO:0000313" key="8">
    <source>
        <dbReference type="Proteomes" id="UP001187682"/>
    </source>
</evidence>
<dbReference type="EMBL" id="ONZQ02000012">
    <property type="protein sequence ID" value="SPO05071.1"/>
    <property type="molecule type" value="Genomic_DNA"/>
</dbReference>
<dbReference type="PANTHER" id="PTHR42800:SF3">
    <property type="entry name" value="GLYCOSYL HYDROLASE FAMILY 32 N-TERMINAL DOMAIN-CONTAINING PROTEIN"/>
    <property type="match status" value="1"/>
</dbReference>
<name>A0AAE8SXQ2_9PEZI</name>
<dbReference type="Proteomes" id="UP001187682">
    <property type="component" value="Unassembled WGS sequence"/>
</dbReference>
<evidence type="ECO:0000256" key="1">
    <source>
        <dbReference type="ARBA" id="ARBA00009902"/>
    </source>
</evidence>
<dbReference type="InterPro" id="IPR023296">
    <property type="entry name" value="Glyco_hydro_beta-prop_sf"/>
</dbReference>
<protein>
    <submittedName>
        <fullName evidence="7">Related to acid beta-fructofuranosidase</fullName>
    </submittedName>
</protein>
<dbReference type="Pfam" id="PF00251">
    <property type="entry name" value="Glyco_hydro_32N"/>
    <property type="match status" value="1"/>
</dbReference>
<evidence type="ECO:0000256" key="4">
    <source>
        <dbReference type="RuleBase" id="RU362110"/>
    </source>
</evidence>
<dbReference type="InterPro" id="IPR013148">
    <property type="entry name" value="Glyco_hydro_32_N"/>
</dbReference>
<dbReference type="SMART" id="SM00640">
    <property type="entry name" value="Glyco_32"/>
    <property type="match status" value="1"/>
</dbReference>
<feature type="domain" description="Glycosyl hydrolase family 32 C-terminal" evidence="6">
    <location>
        <begin position="437"/>
        <end position="578"/>
    </location>
</feature>
<dbReference type="Gene3D" id="2.115.10.20">
    <property type="entry name" value="Glycosyl hydrolase domain, family 43"/>
    <property type="match status" value="1"/>
</dbReference>
<comment type="caution">
    <text evidence="7">The sequence shown here is derived from an EMBL/GenBank/DDBJ whole genome shotgun (WGS) entry which is preliminary data.</text>
</comment>
<evidence type="ECO:0000256" key="2">
    <source>
        <dbReference type="ARBA" id="ARBA00022801"/>
    </source>
</evidence>
<dbReference type="AlphaFoldDB" id="A0AAE8SXQ2"/>
<evidence type="ECO:0000259" key="6">
    <source>
        <dbReference type="Pfam" id="PF08244"/>
    </source>
</evidence>
<sequence length="592" mass="65670">MVMSTVEREPRARPRLHLTAPHGWLNDPCGPGYDPITKRYHLFYQWNPHSCEWGNISWGHATSTDLVTWVQASPEPALKPDADYDKDGVFTGCFYPTGLRGEKGQLSVIYSSVYRLPIHWTLPYCRASEGIAAAVSSDGGKNWVKWQGNPVLREEPEDVDVTGWRDPYVSRSEGLDRVLGGSSLYGVVSGGLRDKGPAVFLYSIPFDDLTNWRYIGNLVDLPRNFRQSPKWSGDFGVNLECATFMNLRSAQGPGFEFLITGSEGGIERDWVTEYLTGKPETHPRRTVRYCNWLSGMLRRQPGGGGAVLDPKFSGLLDHGSLYAVNPLQDASGRRIAWGWIPEEDVPIEYCKEKGWNGCLSLPRELFLQRISHVTGALRSSMEDITSISAEQESDGTFVVHTIGIRPLPEVRRAPFGEPRTWNNISLPARNESETIEGIRSGGGPTWKLELVVDVMDHCEEAGVHIRHTADMSTGTTITFRAMEELVVVTREKSNANPMINKCDERGPFTLFTLRSGGIATREKLKMEVFCDGHVLEVFVCDRFALSTMVYTDDPGASGISLFAKGRSGSATFERVEVSDASAAAVGPPNEEN</sequence>
<dbReference type="SUPFAM" id="SSF49899">
    <property type="entry name" value="Concanavalin A-like lectins/glucanases"/>
    <property type="match status" value="1"/>
</dbReference>
<feature type="domain" description="Glycosyl hydrolase family 32 N-terminal" evidence="5">
    <location>
        <begin position="17"/>
        <end position="369"/>
    </location>
</feature>
<keyword evidence="3 4" id="KW-0326">Glycosidase</keyword>
<gene>
    <name evidence="7" type="ORF">DNG_07756</name>
</gene>
<organism evidence="7 8">
    <name type="scientific">Cephalotrichum gorgonifer</name>
    <dbReference type="NCBI Taxonomy" id="2041049"/>
    <lineage>
        <taxon>Eukaryota</taxon>
        <taxon>Fungi</taxon>
        <taxon>Dikarya</taxon>
        <taxon>Ascomycota</taxon>
        <taxon>Pezizomycotina</taxon>
        <taxon>Sordariomycetes</taxon>
        <taxon>Hypocreomycetidae</taxon>
        <taxon>Microascales</taxon>
        <taxon>Microascaceae</taxon>
        <taxon>Cephalotrichum</taxon>
    </lineage>
</organism>
<dbReference type="GO" id="GO:0005737">
    <property type="term" value="C:cytoplasm"/>
    <property type="evidence" value="ECO:0007669"/>
    <property type="project" value="TreeGrafter"/>
</dbReference>
<dbReference type="Pfam" id="PF08244">
    <property type="entry name" value="Glyco_hydro_32C"/>
    <property type="match status" value="1"/>
</dbReference>
<dbReference type="GO" id="GO:0005987">
    <property type="term" value="P:sucrose catabolic process"/>
    <property type="evidence" value="ECO:0007669"/>
    <property type="project" value="TreeGrafter"/>
</dbReference>
<evidence type="ECO:0000259" key="5">
    <source>
        <dbReference type="Pfam" id="PF00251"/>
    </source>
</evidence>
<evidence type="ECO:0000256" key="3">
    <source>
        <dbReference type="ARBA" id="ARBA00023295"/>
    </source>
</evidence>
<dbReference type="CDD" id="cd18621">
    <property type="entry name" value="GH32_XdINV-like"/>
    <property type="match status" value="1"/>
</dbReference>
<dbReference type="InterPro" id="IPR013189">
    <property type="entry name" value="Glyco_hydro_32_C"/>
</dbReference>
<comment type="similarity">
    <text evidence="1 4">Belongs to the glycosyl hydrolase 32 family.</text>
</comment>
<dbReference type="Gene3D" id="2.60.120.560">
    <property type="entry name" value="Exo-inulinase, domain 1"/>
    <property type="match status" value="1"/>
</dbReference>
<dbReference type="PANTHER" id="PTHR42800">
    <property type="entry name" value="EXOINULINASE INUD (AFU_ORTHOLOGUE AFUA_5G00480)"/>
    <property type="match status" value="1"/>
</dbReference>